<dbReference type="InterPro" id="IPR008991">
    <property type="entry name" value="Translation_prot_SH3-like_sf"/>
</dbReference>
<evidence type="ECO:0000313" key="14">
    <source>
        <dbReference type="Proteomes" id="UP000290909"/>
    </source>
</evidence>
<comment type="pathway">
    <text evidence="2 8">Protein biosynthesis; polypeptide chain elongation.</text>
</comment>
<organism evidence="13 14">
    <name type="scientific">Acholeplasma hippikon</name>
    <dbReference type="NCBI Taxonomy" id="264636"/>
    <lineage>
        <taxon>Bacteria</taxon>
        <taxon>Bacillati</taxon>
        <taxon>Mycoplasmatota</taxon>
        <taxon>Mollicutes</taxon>
        <taxon>Acholeplasmatales</taxon>
        <taxon>Acholeplasmataceae</taxon>
        <taxon>Acholeplasma</taxon>
    </lineage>
</organism>
<accession>A0A449BJR2</accession>
<dbReference type="UniPathway" id="UPA00345"/>
<dbReference type="FunFam" id="2.40.50.140:FF:000004">
    <property type="entry name" value="Elongation factor P"/>
    <property type="match status" value="1"/>
</dbReference>
<dbReference type="GO" id="GO:0043043">
    <property type="term" value="P:peptide biosynthetic process"/>
    <property type="evidence" value="ECO:0007669"/>
    <property type="project" value="InterPro"/>
</dbReference>
<proteinExistence type="inferred from homology"/>
<dbReference type="InterPro" id="IPR013185">
    <property type="entry name" value="Transl_elong_KOW-like"/>
</dbReference>
<evidence type="ECO:0000256" key="9">
    <source>
        <dbReference type="NCBIfam" id="TIGR00038"/>
    </source>
</evidence>
<keyword evidence="14" id="KW-1185">Reference proteome</keyword>
<dbReference type="CDD" id="cd04470">
    <property type="entry name" value="S1_EF-P_repeat_1"/>
    <property type="match status" value="1"/>
</dbReference>
<dbReference type="SMART" id="SM00841">
    <property type="entry name" value="Elong-fact-P_C"/>
    <property type="match status" value="1"/>
</dbReference>
<dbReference type="Gene3D" id="2.40.50.140">
    <property type="entry name" value="Nucleic acid-binding proteins"/>
    <property type="match status" value="2"/>
</dbReference>
<dbReference type="PROSITE" id="PS01275">
    <property type="entry name" value="EFP"/>
    <property type="match status" value="1"/>
</dbReference>
<evidence type="ECO:0000259" key="12">
    <source>
        <dbReference type="SMART" id="SM01185"/>
    </source>
</evidence>
<dbReference type="KEGG" id="ahk:NCTC10172_00584"/>
<dbReference type="Proteomes" id="UP000290909">
    <property type="component" value="Chromosome"/>
</dbReference>
<protein>
    <recommendedName>
        <fullName evidence="8 9">Elongation factor P</fullName>
        <shortName evidence="8">EF-P</shortName>
    </recommendedName>
</protein>
<dbReference type="InterPro" id="IPR001059">
    <property type="entry name" value="Transl_elong_P/YeiP_cen"/>
</dbReference>
<dbReference type="PANTHER" id="PTHR30053">
    <property type="entry name" value="ELONGATION FACTOR P"/>
    <property type="match status" value="1"/>
</dbReference>
<dbReference type="STRING" id="1408416.GCA_000702765_00900"/>
<dbReference type="InterPro" id="IPR014722">
    <property type="entry name" value="Rib_uL2_dom2"/>
</dbReference>
<gene>
    <name evidence="8 13" type="primary">efp</name>
    <name evidence="13" type="ORF">NCTC10172_00584</name>
</gene>
<dbReference type="EMBL" id="LR215050">
    <property type="protein sequence ID" value="VEU82567.1"/>
    <property type="molecule type" value="Genomic_DNA"/>
</dbReference>
<dbReference type="PIRSF" id="PIRSF005901">
    <property type="entry name" value="EF-P"/>
    <property type="match status" value="1"/>
</dbReference>
<dbReference type="InterPro" id="IPR012340">
    <property type="entry name" value="NA-bd_OB-fold"/>
</dbReference>
<dbReference type="HAMAP" id="MF_00141">
    <property type="entry name" value="EF_P"/>
    <property type="match status" value="1"/>
</dbReference>
<dbReference type="InterPro" id="IPR013852">
    <property type="entry name" value="Transl_elong_P/YeiP_CS"/>
</dbReference>
<feature type="domain" description="Elongation factor P C-terminal" evidence="11">
    <location>
        <begin position="129"/>
        <end position="184"/>
    </location>
</feature>
<dbReference type="GO" id="GO:0005829">
    <property type="term" value="C:cytosol"/>
    <property type="evidence" value="ECO:0007669"/>
    <property type="project" value="UniProtKB-ARBA"/>
</dbReference>
<dbReference type="FunFam" id="2.30.30.30:FF:000003">
    <property type="entry name" value="Elongation factor P"/>
    <property type="match status" value="1"/>
</dbReference>
<keyword evidence="5 8" id="KW-0251">Elongation factor</keyword>
<dbReference type="NCBIfam" id="TIGR00038">
    <property type="entry name" value="efp"/>
    <property type="match status" value="1"/>
</dbReference>
<dbReference type="InterPro" id="IPR011768">
    <property type="entry name" value="Transl_elongation_fac_P"/>
</dbReference>
<dbReference type="Pfam" id="PF08207">
    <property type="entry name" value="EFP_N"/>
    <property type="match status" value="1"/>
</dbReference>
<evidence type="ECO:0000256" key="4">
    <source>
        <dbReference type="ARBA" id="ARBA00022490"/>
    </source>
</evidence>
<evidence type="ECO:0000256" key="5">
    <source>
        <dbReference type="ARBA" id="ARBA00022768"/>
    </source>
</evidence>
<dbReference type="SMART" id="SM01185">
    <property type="entry name" value="EFP"/>
    <property type="match status" value="1"/>
</dbReference>
<dbReference type="PANTHER" id="PTHR30053:SF12">
    <property type="entry name" value="ELONGATION FACTOR P (EF-P) FAMILY PROTEIN"/>
    <property type="match status" value="1"/>
</dbReference>
<sequence>MISTSDFKTGLTIEMDGNIYVILDFLHSKSARSAAVINTKLKNLRTGGVIEYTFKSGEKVERAQIDKTPMQYLYASGDMHTFMNMETYEQIEVPASQIEHELNFLYEGLEVEIMFFGQEIIGVNLPEKLVLEVKETVPGVKGDSKTNAMKDAWLPSGYLIKVPMFIEAGEKIIVNTTEGTYVSRA</sequence>
<evidence type="ECO:0000256" key="8">
    <source>
        <dbReference type="HAMAP-Rule" id="MF_00141"/>
    </source>
</evidence>
<evidence type="ECO:0000256" key="10">
    <source>
        <dbReference type="RuleBase" id="RU004389"/>
    </source>
</evidence>
<dbReference type="Gene3D" id="2.30.30.30">
    <property type="match status" value="1"/>
</dbReference>
<dbReference type="SUPFAM" id="SSF50249">
    <property type="entry name" value="Nucleic acid-binding proteins"/>
    <property type="match status" value="2"/>
</dbReference>
<name>A0A449BJR2_9MOLU</name>
<comment type="function">
    <text evidence="7 8">Involved in peptide bond synthesis. Stimulates efficient translation and peptide-bond synthesis on native or reconstituted 70S ribosomes in vitro. Probably functions indirectly by altering the affinity of the ribosome for aminoacyl-tRNA, thus increasing their reactivity as acceptors for peptidyl transferase.</text>
</comment>
<dbReference type="Pfam" id="PF01132">
    <property type="entry name" value="EFP"/>
    <property type="match status" value="1"/>
</dbReference>
<evidence type="ECO:0000256" key="2">
    <source>
        <dbReference type="ARBA" id="ARBA00004815"/>
    </source>
</evidence>
<dbReference type="RefSeq" id="WP_035369334.1">
    <property type="nucleotide sequence ID" value="NZ_LR215050.1"/>
</dbReference>
<dbReference type="Pfam" id="PF09285">
    <property type="entry name" value="Elong-fact-P_C"/>
    <property type="match status" value="1"/>
</dbReference>
<dbReference type="InterPro" id="IPR020599">
    <property type="entry name" value="Transl_elong_fac_P/YeiP"/>
</dbReference>
<evidence type="ECO:0000256" key="6">
    <source>
        <dbReference type="ARBA" id="ARBA00022917"/>
    </source>
</evidence>
<dbReference type="FunFam" id="2.40.50.140:FF:000009">
    <property type="entry name" value="Elongation factor P"/>
    <property type="match status" value="1"/>
</dbReference>
<dbReference type="InterPro" id="IPR015365">
    <property type="entry name" value="Elong-fact-P_C"/>
</dbReference>
<feature type="domain" description="Translation elongation factor P/YeiP central" evidence="12">
    <location>
        <begin position="67"/>
        <end position="121"/>
    </location>
</feature>
<keyword evidence="4 8" id="KW-0963">Cytoplasm</keyword>
<dbReference type="GO" id="GO:0003746">
    <property type="term" value="F:translation elongation factor activity"/>
    <property type="evidence" value="ECO:0007669"/>
    <property type="project" value="UniProtKB-UniRule"/>
</dbReference>
<evidence type="ECO:0000256" key="1">
    <source>
        <dbReference type="ARBA" id="ARBA00004496"/>
    </source>
</evidence>
<dbReference type="NCBIfam" id="NF001810">
    <property type="entry name" value="PRK00529.1"/>
    <property type="match status" value="1"/>
</dbReference>
<comment type="similarity">
    <text evidence="3 8 10">Belongs to the elongation factor P family.</text>
</comment>
<dbReference type="AlphaFoldDB" id="A0A449BJR2"/>
<evidence type="ECO:0000256" key="7">
    <source>
        <dbReference type="ARBA" id="ARBA00025469"/>
    </source>
</evidence>
<evidence type="ECO:0000313" key="13">
    <source>
        <dbReference type="EMBL" id="VEU82567.1"/>
    </source>
</evidence>
<keyword evidence="6 8" id="KW-0648">Protein biosynthesis</keyword>
<evidence type="ECO:0000259" key="11">
    <source>
        <dbReference type="SMART" id="SM00841"/>
    </source>
</evidence>
<dbReference type="SUPFAM" id="SSF50104">
    <property type="entry name" value="Translation proteins SH3-like domain"/>
    <property type="match status" value="1"/>
</dbReference>
<evidence type="ECO:0000256" key="3">
    <source>
        <dbReference type="ARBA" id="ARBA00009479"/>
    </source>
</evidence>
<reference evidence="13 14" key="1">
    <citation type="submission" date="2019-01" db="EMBL/GenBank/DDBJ databases">
        <authorList>
            <consortium name="Pathogen Informatics"/>
        </authorList>
    </citation>
    <scope>NUCLEOTIDE SEQUENCE [LARGE SCALE GENOMIC DNA]</scope>
    <source>
        <strain evidence="13 14">NCTC10172</strain>
    </source>
</reference>
<comment type="subcellular location">
    <subcellularLocation>
        <location evidence="1 8">Cytoplasm</location>
    </subcellularLocation>
</comment>